<comment type="caution">
    <text evidence="1">The sequence shown here is derived from an EMBL/GenBank/DDBJ whole genome shotgun (WGS) entry which is preliminary data.</text>
</comment>
<dbReference type="EMBL" id="RYFG02000058">
    <property type="protein sequence ID" value="TRW99052.1"/>
    <property type="molecule type" value="Genomic_DNA"/>
</dbReference>
<protein>
    <submittedName>
        <fullName evidence="1">Uncharacterized protein</fullName>
    </submittedName>
</protein>
<evidence type="ECO:0000313" key="2">
    <source>
        <dbReference type="Proteomes" id="UP000733744"/>
    </source>
</evidence>
<sequence length="76" mass="8626">MEKLIKAFIQQHAPDKADNVICEWLGNAPSNVFRFKDTRKNAIAWCDNISAEAPPLFVLSYLRAQKSRSDAVLSFE</sequence>
<dbReference type="Proteomes" id="UP000733744">
    <property type="component" value="Unassembled WGS sequence"/>
</dbReference>
<proteinExistence type="predicted"/>
<organism evidence="1 2">
    <name type="scientific">Candidatus Methylobacter oryzae</name>
    <dbReference type="NCBI Taxonomy" id="2497749"/>
    <lineage>
        <taxon>Bacteria</taxon>
        <taxon>Pseudomonadati</taxon>
        <taxon>Pseudomonadota</taxon>
        <taxon>Gammaproteobacteria</taxon>
        <taxon>Methylococcales</taxon>
        <taxon>Methylococcaceae</taxon>
        <taxon>Methylobacter</taxon>
    </lineage>
</organism>
<gene>
    <name evidence="1" type="ORF">EKO24_006685</name>
</gene>
<evidence type="ECO:0000313" key="1">
    <source>
        <dbReference type="EMBL" id="TRW99052.1"/>
    </source>
</evidence>
<reference evidence="1 2" key="1">
    <citation type="journal article" date="2019" name="Antonie Van Leeuwenhoek">
        <title>Description of 'Ca. Methylobacter oryzae' KRF1, a novel species from the environmentally important Methylobacter clade 2.</title>
        <authorList>
            <person name="Khatri K."/>
            <person name="Mohite J.A."/>
            <person name="Pandit P.S."/>
            <person name="Bahulikar R."/>
            <person name="Rahalkar M.C."/>
        </authorList>
    </citation>
    <scope>NUCLEOTIDE SEQUENCE [LARGE SCALE GENOMIC DNA]</scope>
    <source>
        <strain evidence="1 2">KRF1</strain>
    </source>
</reference>
<accession>A0ABY3CCR5</accession>
<keyword evidence="2" id="KW-1185">Reference proteome</keyword>
<dbReference type="RefSeq" id="WP_127030712.1">
    <property type="nucleotide sequence ID" value="NZ_RYFG02000058.1"/>
</dbReference>
<name>A0ABY3CCR5_9GAMM</name>